<sequence length="39" mass="4586">MEEKQVSCIRDNDEKFKSEKLQTSFAKSSSNYIMYHIGI</sequence>
<name>X1HV36_9ZZZZ</name>
<organism evidence="1">
    <name type="scientific">marine sediment metagenome</name>
    <dbReference type="NCBI Taxonomy" id="412755"/>
    <lineage>
        <taxon>unclassified sequences</taxon>
        <taxon>metagenomes</taxon>
        <taxon>ecological metagenomes</taxon>
    </lineage>
</organism>
<comment type="caution">
    <text evidence="1">The sequence shown here is derived from an EMBL/GenBank/DDBJ whole genome shotgun (WGS) entry which is preliminary data.</text>
</comment>
<proteinExistence type="predicted"/>
<dbReference type="EMBL" id="BARU01020439">
    <property type="protein sequence ID" value="GAH49148.1"/>
    <property type="molecule type" value="Genomic_DNA"/>
</dbReference>
<gene>
    <name evidence="1" type="ORF">S03H2_33571</name>
</gene>
<protein>
    <submittedName>
        <fullName evidence="1">Uncharacterized protein</fullName>
    </submittedName>
</protein>
<reference evidence="1" key="1">
    <citation type="journal article" date="2014" name="Front. Microbiol.">
        <title>High frequency of phylogenetically diverse reductive dehalogenase-homologous genes in deep subseafloor sedimentary metagenomes.</title>
        <authorList>
            <person name="Kawai M."/>
            <person name="Futagami T."/>
            <person name="Toyoda A."/>
            <person name="Takaki Y."/>
            <person name="Nishi S."/>
            <person name="Hori S."/>
            <person name="Arai W."/>
            <person name="Tsubouchi T."/>
            <person name="Morono Y."/>
            <person name="Uchiyama I."/>
            <person name="Ito T."/>
            <person name="Fujiyama A."/>
            <person name="Inagaki F."/>
            <person name="Takami H."/>
        </authorList>
    </citation>
    <scope>NUCLEOTIDE SEQUENCE</scope>
    <source>
        <strain evidence="1">Expedition CK06-06</strain>
    </source>
</reference>
<evidence type="ECO:0000313" key="1">
    <source>
        <dbReference type="EMBL" id="GAH49148.1"/>
    </source>
</evidence>
<dbReference type="AlphaFoldDB" id="X1HV36"/>
<accession>X1HV36</accession>